<evidence type="ECO:0000256" key="2">
    <source>
        <dbReference type="SAM" id="SignalP"/>
    </source>
</evidence>
<accession>A0AAV2ENX0</accession>
<feature type="chain" id="PRO_5043875436" description="TIR domain-containing protein" evidence="2">
    <location>
        <begin position="30"/>
        <end position="173"/>
    </location>
</feature>
<evidence type="ECO:0000259" key="3">
    <source>
        <dbReference type="PROSITE" id="PS50104"/>
    </source>
</evidence>
<evidence type="ECO:0000313" key="5">
    <source>
        <dbReference type="Proteomes" id="UP001497516"/>
    </source>
</evidence>
<dbReference type="Gene3D" id="3.40.50.10140">
    <property type="entry name" value="Toll/interleukin-1 receptor homology (TIR) domain"/>
    <property type="match status" value="1"/>
</dbReference>
<dbReference type="GO" id="GO:0061809">
    <property type="term" value="F:NAD+ nucleosidase activity, cyclic ADP-ribose generating"/>
    <property type="evidence" value="ECO:0007669"/>
    <property type="project" value="UniProtKB-EC"/>
</dbReference>
<feature type="domain" description="TIR" evidence="3">
    <location>
        <begin position="48"/>
        <end position="173"/>
    </location>
</feature>
<dbReference type="InterPro" id="IPR035897">
    <property type="entry name" value="Toll_tir_struct_dom_sf"/>
</dbReference>
<feature type="signal peptide" evidence="2">
    <location>
        <begin position="1"/>
        <end position="29"/>
    </location>
</feature>
<evidence type="ECO:0000313" key="4">
    <source>
        <dbReference type="EMBL" id="CAL1387726.1"/>
    </source>
</evidence>
<organism evidence="4 5">
    <name type="scientific">Linum trigynum</name>
    <dbReference type="NCBI Taxonomy" id="586398"/>
    <lineage>
        <taxon>Eukaryota</taxon>
        <taxon>Viridiplantae</taxon>
        <taxon>Streptophyta</taxon>
        <taxon>Embryophyta</taxon>
        <taxon>Tracheophyta</taxon>
        <taxon>Spermatophyta</taxon>
        <taxon>Magnoliopsida</taxon>
        <taxon>eudicotyledons</taxon>
        <taxon>Gunneridae</taxon>
        <taxon>Pentapetalae</taxon>
        <taxon>rosids</taxon>
        <taxon>fabids</taxon>
        <taxon>Malpighiales</taxon>
        <taxon>Linaceae</taxon>
        <taxon>Linum</taxon>
    </lineage>
</organism>
<protein>
    <recommendedName>
        <fullName evidence="3">TIR domain-containing protein</fullName>
    </recommendedName>
</protein>
<dbReference type="PROSITE" id="PS50104">
    <property type="entry name" value="TIR"/>
    <property type="match status" value="1"/>
</dbReference>
<dbReference type="SUPFAM" id="SSF52200">
    <property type="entry name" value="Toll/Interleukin receptor TIR domain"/>
    <property type="match status" value="1"/>
</dbReference>
<dbReference type="AlphaFoldDB" id="A0AAV2ENX0"/>
<name>A0AAV2ENX0_9ROSI</name>
<sequence>MSTLFLHLLLFAVQLLLFTRLLRRRFTSALPPATASTTPATVPSPPQPRYIVFISFRGHDVCDTFFSHLHNHLSRHKKILTYMDDADLARGQSISASLSTTIESSTVYVVILSPNYVGSRWCLDELVTVLECEERYDKRVISVFYGGVGPGDVGEQRGKYGEEGSILRRCHCL</sequence>
<proteinExistence type="predicted"/>
<dbReference type="PANTHER" id="PTHR32009">
    <property type="entry name" value="TMV RESISTANCE PROTEIN N-LIKE"/>
    <property type="match status" value="1"/>
</dbReference>
<dbReference type="GO" id="GO:0007165">
    <property type="term" value="P:signal transduction"/>
    <property type="evidence" value="ECO:0007669"/>
    <property type="project" value="InterPro"/>
</dbReference>
<evidence type="ECO:0000256" key="1">
    <source>
        <dbReference type="ARBA" id="ARBA00023027"/>
    </source>
</evidence>
<dbReference type="Proteomes" id="UP001497516">
    <property type="component" value="Chromosome 5"/>
</dbReference>
<dbReference type="EMBL" id="OZ034818">
    <property type="protein sequence ID" value="CAL1387726.1"/>
    <property type="molecule type" value="Genomic_DNA"/>
</dbReference>
<dbReference type="SMART" id="SM00255">
    <property type="entry name" value="TIR"/>
    <property type="match status" value="1"/>
</dbReference>
<dbReference type="InterPro" id="IPR000157">
    <property type="entry name" value="TIR_dom"/>
</dbReference>
<dbReference type="Pfam" id="PF01582">
    <property type="entry name" value="TIR"/>
    <property type="match status" value="1"/>
</dbReference>
<gene>
    <name evidence="4" type="ORF">LTRI10_LOCUS28690</name>
</gene>
<dbReference type="PANTHER" id="PTHR32009:SF146">
    <property type="entry name" value="TIR DOMAIN-CONTAINING PROTEIN"/>
    <property type="match status" value="1"/>
</dbReference>
<keyword evidence="1" id="KW-0520">NAD</keyword>
<reference evidence="4 5" key="1">
    <citation type="submission" date="2024-04" db="EMBL/GenBank/DDBJ databases">
        <authorList>
            <person name="Fracassetti M."/>
        </authorList>
    </citation>
    <scope>NUCLEOTIDE SEQUENCE [LARGE SCALE GENOMIC DNA]</scope>
</reference>
<keyword evidence="5" id="KW-1185">Reference proteome</keyword>
<keyword evidence="2" id="KW-0732">Signal</keyword>